<organism evidence="2 3">
    <name type="scientific">Segatella maculosa OT 289</name>
    <dbReference type="NCBI Taxonomy" id="999422"/>
    <lineage>
        <taxon>Bacteria</taxon>
        <taxon>Pseudomonadati</taxon>
        <taxon>Bacteroidota</taxon>
        <taxon>Bacteroidia</taxon>
        <taxon>Bacteroidales</taxon>
        <taxon>Prevotellaceae</taxon>
        <taxon>Segatella</taxon>
    </lineage>
</organism>
<evidence type="ECO:0000256" key="1">
    <source>
        <dbReference type="SAM" id="MobiDB-lite"/>
    </source>
</evidence>
<feature type="region of interest" description="Disordered" evidence="1">
    <location>
        <begin position="1"/>
        <end position="31"/>
    </location>
</feature>
<evidence type="ECO:0000313" key="2">
    <source>
        <dbReference type="EMBL" id="EHO67892.1"/>
    </source>
</evidence>
<dbReference type="Proteomes" id="UP000003167">
    <property type="component" value="Unassembled WGS sequence"/>
</dbReference>
<keyword evidence="3" id="KW-1185">Reference proteome</keyword>
<comment type="caution">
    <text evidence="2">The sequence shown here is derived from an EMBL/GenBank/DDBJ whole genome shotgun (WGS) entry which is preliminary data.</text>
</comment>
<name>H1HPC3_9BACT</name>
<gene>
    <name evidence="2" type="ORF">HMPREF9944_02017</name>
</gene>
<reference evidence="2 3" key="1">
    <citation type="submission" date="2011-12" db="EMBL/GenBank/DDBJ databases">
        <title>The Genome Sequence of Prevotella maculosa OT 289.</title>
        <authorList>
            <consortium name="The Broad Institute Genome Sequencing Platform"/>
            <person name="Earl A."/>
            <person name="Ward D."/>
            <person name="Feldgarden M."/>
            <person name="Gevers D."/>
            <person name="Izard J."/>
            <person name="Blanton J.M."/>
            <person name="Mathney J."/>
            <person name="Tanner A.C."/>
            <person name="Dewhirst F.E."/>
            <person name="Young S.K."/>
            <person name="Zeng Q."/>
            <person name="Gargeya S."/>
            <person name="Fitzgerald M."/>
            <person name="Haas B."/>
            <person name="Abouelleil A."/>
            <person name="Alvarado L."/>
            <person name="Arachchi H.M."/>
            <person name="Berlin A."/>
            <person name="Chapman S.B."/>
            <person name="Gearin G."/>
            <person name="Goldberg J."/>
            <person name="Griggs A."/>
            <person name="Gujja S."/>
            <person name="Hansen M."/>
            <person name="Heiman D."/>
            <person name="Howarth C."/>
            <person name="Larimer J."/>
            <person name="Lui A."/>
            <person name="MacDonald P.J.P."/>
            <person name="McCowen C."/>
            <person name="Montmayeur A."/>
            <person name="Murphy C."/>
            <person name="Neiman D."/>
            <person name="Pearson M."/>
            <person name="Priest M."/>
            <person name="Roberts A."/>
            <person name="Saif S."/>
            <person name="Shea T."/>
            <person name="Sisk P."/>
            <person name="Stolte C."/>
            <person name="Sykes S."/>
            <person name="Wortman J."/>
            <person name="Nusbaum C."/>
            <person name="Birren B."/>
        </authorList>
    </citation>
    <scope>NUCLEOTIDE SEQUENCE [LARGE SCALE GENOMIC DNA]</scope>
    <source>
        <strain evidence="2 3">OT 289</strain>
    </source>
</reference>
<dbReference type="AlphaFoldDB" id="H1HPC3"/>
<evidence type="ECO:0000313" key="3">
    <source>
        <dbReference type="Proteomes" id="UP000003167"/>
    </source>
</evidence>
<accession>H1HPC3</accession>
<dbReference type="HOGENOM" id="CLU_3400692_0_0_10"/>
<dbReference type="EMBL" id="AGEK01000035">
    <property type="protein sequence ID" value="EHO67892.1"/>
    <property type="molecule type" value="Genomic_DNA"/>
</dbReference>
<protein>
    <submittedName>
        <fullName evidence="2">Uncharacterized protein</fullName>
    </submittedName>
</protein>
<proteinExistence type="predicted"/>
<feature type="compositionally biased region" description="Basic and acidic residues" evidence="1">
    <location>
        <begin position="12"/>
        <end position="24"/>
    </location>
</feature>
<sequence>MESPPLTPPKGGECELAGKTEEMRSPPLTPP</sequence>
<feature type="non-terminal residue" evidence="2">
    <location>
        <position position="31"/>
    </location>
</feature>